<feature type="transmembrane region" description="Helical" evidence="1">
    <location>
        <begin position="20"/>
        <end position="44"/>
    </location>
</feature>
<organism evidence="2 3">
    <name type="scientific">Ferviditalea candida</name>
    <dbReference type="NCBI Taxonomy" id="3108399"/>
    <lineage>
        <taxon>Bacteria</taxon>
        <taxon>Bacillati</taxon>
        <taxon>Bacillota</taxon>
        <taxon>Bacilli</taxon>
        <taxon>Bacillales</taxon>
        <taxon>Paenibacillaceae</taxon>
        <taxon>Ferviditalea</taxon>
    </lineage>
</organism>
<dbReference type="PANTHER" id="PTHR35337:SF1">
    <property type="entry name" value="SLR1478 PROTEIN"/>
    <property type="match status" value="1"/>
</dbReference>
<keyword evidence="1" id="KW-0812">Transmembrane</keyword>
<accession>A0ABU5ZM02</accession>
<keyword evidence="1" id="KW-1133">Transmembrane helix</keyword>
<protein>
    <submittedName>
        <fullName evidence="2">Stage II sporulation protein M</fullName>
    </submittedName>
</protein>
<evidence type="ECO:0000313" key="2">
    <source>
        <dbReference type="EMBL" id="MEB3103484.1"/>
    </source>
</evidence>
<evidence type="ECO:0000313" key="3">
    <source>
        <dbReference type="Proteomes" id="UP001310386"/>
    </source>
</evidence>
<reference evidence="2" key="1">
    <citation type="submission" date="2023-12" db="EMBL/GenBank/DDBJ databases">
        <title>Fervidustalea candida gen. nov., sp. nov., a novel member of the family Paenibacillaceae isolated from a geothermal area.</title>
        <authorList>
            <person name="Li W.-J."/>
            <person name="Jiao J.-Y."/>
            <person name="Chen Y."/>
        </authorList>
    </citation>
    <scope>NUCLEOTIDE SEQUENCE</scope>
    <source>
        <strain evidence="2">SYSU GA230002</strain>
    </source>
</reference>
<keyword evidence="3" id="KW-1185">Reference proteome</keyword>
<dbReference type="Proteomes" id="UP001310386">
    <property type="component" value="Unassembled WGS sequence"/>
</dbReference>
<feature type="transmembrane region" description="Helical" evidence="1">
    <location>
        <begin position="181"/>
        <end position="204"/>
    </location>
</feature>
<sequence length="206" mass="23100">MRKLFRDFYSDLKSSRHYLIASTLVFMIGIYAGFSSGNLQGILAQQIEEIRKLAQMLDQMNNTQLWLFVFIFFNNLLKALLFVALGGFFGLFPLYSLVMNGMILGFLAHTTQANGGDLPQMVVRGILPHGIIELPAIILAGAYGIRFGFIVARGTISWLIPAKRKAAGQQIAYFLKMTIPLMLVLIVSLFVAAIIESSFTYWLVRH</sequence>
<proteinExistence type="predicted"/>
<name>A0ABU5ZM02_9BACL</name>
<comment type="caution">
    <text evidence="2">The sequence shown here is derived from an EMBL/GenBank/DDBJ whole genome shotgun (WGS) entry which is preliminary data.</text>
</comment>
<dbReference type="RefSeq" id="WP_371755608.1">
    <property type="nucleotide sequence ID" value="NZ_JAYJLD010000036.1"/>
</dbReference>
<feature type="transmembrane region" description="Helical" evidence="1">
    <location>
        <begin position="136"/>
        <end position="160"/>
    </location>
</feature>
<dbReference type="PANTHER" id="PTHR35337">
    <property type="entry name" value="SLR1478 PROTEIN"/>
    <property type="match status" value="1"/>
</dbReference>
<feature type="transmembrane region" description="Helical" evidence="1">
    <location>
        <begin position="65"/>
        <end position="92"/>
    </location>
</feature>
<dbReference type="Pfam" id="PF01944">
    <property type="entry name" value="SpoIIM"/>
    <property type="match status" value="1"/>
</dbReference>
<gene>
    <name evidence="2" type="ORF">VF724_17765</name>
</gene>
<evidence type="ECO:0000256" key="1">
    <source>
        <dbReference type="SAM" id="Phobius"/>
    </source>
</evidence>
<keyword evidence="1" id="KW-0472">Membrane</keyword>
<dbReference type="InterPro" id="IPR002798">
    <property type="entry name" value="SpoIIM-like"/>
</dbReference>
<dbReference type="EMBL" id="JAYJLD010000036">
    <property type="protein sequence ID" value="MEB3103484.1"/>
    <property type="molecule type" value="Genomic_DNA"/>
</dbReference>